<protein>
    <recommendedName>
        <fullName evidence="3">Transcriptional regulator</fullName>
    </recommendedName>
</protein>
<sequence length="205" mass="22638">MIGTAMSPSHLVLHGLAIKKHADAGDIAGLIGLAADDTARRLDDAVASGRAVQVNGKYLLTPLARIALESDYSRHYAVLRGNADFFAAYEAFERINVQLKALITDWQTMDVGGQRVANDHSNSAHDAKVIDRLGELHERADVILGKLAAGLPRLDYYRRNLLAALEKAEDGAIEWVSDAKIESYHTLWFELHEDLLRIVGRERAE</sequence>
<evidence type="ECO:0000313" key="1">
    <source>
        <dbReference type="EMBL" id="MFD0849049.1"/>
    </source>
</evidence>
<reference evidence="2" key="1">
    <citation type="journal article" date="2019" name="Int. J. Syst. Evol. Microbiol.">
        <title>The Global Catalogue of Microorganisms (GCM) 10K type strain sequencing project: providing services to taxonomists for standard genome sequencing and annotation.</title>
        <authorList>
            <consortium name="The Broad Institute Genomics Platform"/>
            <consortium name="The Broad Institute Genome Sequencing Center for Infectious Disease"/>
            <person name="Wu L."/>
            <person name="Ma J."/>
        </authorList>
    </citation>
    <scope>NUCLEOTIDE SEQUENCE [LARGE SCALE GENOMIC DNA]</scope>
    <source>
        <strain evidence="2">CCUG 52537</strain>
    </source>
</reference>
<dbReference type="RefSeq" id="WP_381490986.1">
    <property type="nucleotide sequence ID" value="NZ_JBHTIK010000006.1"/>
</dbReference>
<dbReference type="EMBL" id="JBHTIK010000006">
    <property type="protein sequence ID" value="MFD0849049.1"/>
    <property type="molecule type" value="Genomic_DNA"/>
</dbReference>
<organism evidence="1 2">
    <name type="scientific">Sphingosinicella xenopeptidilytica</name>
    <dbReference type="NCBI Taxonomy" id="364098"/>
    <lineage>
        <taxon>Bacteria</taxon>
        <taxon>Pseudomonadati</taxon>
        <taxon>Pseudomonadota</taxon>
        <taxon>Alphaproteobacteria</taxon>
        <taxon>Sphingomonadales</taxon>
        <taxon>Sphingosinicellaceae</taxon>
        <taxon>Sphingosinicella</taxon>
    </lineage>
</organism>
<dbReference type="Proteomes" id="UP001597124">
    <property type="component" value="Unassembled WGS sequence"/>
</dbReference>
<evidence type="ECO:0008006" key="3">
    <source>
        <dbReference type="Google" id="ProtNLM"/>
    </source>
</evidence>
<accession>A0ABW3C650</accession>
<name>A0ABW3C650_SPHXN</name>
<keyword evidence="2" id="KW-1185">Reference proteome</keyword>
<gene>
    <name evidence="1" type="ORF">ACFQ00_11995</name>
</gene>
<comment type="caution">
    <text evidence="1">The sequence shown here is derived from an EMBL/GenBank/DDBJ whole genome shotgun (WGS) entry which is preliminary data.</text>
</comment>
<proteinExistence type="predicted"/>
<evidence type="ECO:0000313" key="2">
    <source>
        <dbReference type="Proteomes" id="UP001597124"/>
    </source>
</evidence>